<protein>
    <submittedName>
        <fullName evidence="1">Uncharacterized protein</fullName>
    </submittedName>
</protein>
<dbReference type="Proteomes" id="UP000324585">
    <property type="component" value="Unassembled WGS sequence"/>
</dbReference>
<comment type="caution">
    <text evidence="1">The sequence shown here is derived from an EMBL/GenBank/DDBJ whole genome shotgun (WGS) entry which is preliminary data.</text>
</comment>
<name>A0A5J4Z1L8_PORPP</name>
<keyword evidence="2" id="KW-1185">Reference proteome</keyword>
<proteinExistence type="predicted"/>
<sequence>MAFSSCGFVQFAPASSAFAAPKSLVSTGSAGVRDVAVPRRRVVSMVLSVDENPKRKIRDDKDNSTLDSTIVSTIESMGPAKYLVVPPLVAVAVAAMLHFGPPAVESSPNAPPTKVVQASSTLARKPEYVMSAEDAARIEEQTRLATTLEKELGVLQSKGRELKVALEANQQEVALTTKKIALAKDIVADTQQKVQDEQVQQANQWEWREVMNMRTALSVALVVTFSLTWVGLTRF</sequence>
<evidence type="ECO:0000313" key="1">
    <source>
        <dbReference type="EMBL" id="KAA8497170.1"/>
    </source>
</evidence>
<dbReference type="AlphaFoldDB" id="A0A5J4Z1L8"/>
<accession>A0A5J4Z1L8</accession>
<dbReference type="EMBL" id="VRMN01000002">
    <property type="protein sequence ID" value="KAA8497170.1"/>
    <property type="molecule type" value="Genomic_DNA"/>
</dbReference>
<gene>
    <name evidence="1" type="ORF">FVE85_0899</name>
</gene>
<organism evidence="1 2">
    <name type="scientific">Porphyridium purpureum</name>
    <name type="common">Red alga</name>
    <name type="synonym">Porphyridium cruentum</name>
    <dbReference type="NCBI Taxonomy" id="35688"/>
    <lineage>
        <taxon>Eukaryota</taxon>
        <taxon>Rhodophyta</taxon>
        <taxon>Bangiophyceae</taxon>
        <taxon>Porphyridiales</taxon>
        <taxon>Porphyridiaceae</taxon>
        <taxon>Porphyridium</taxon>
    </lineage>
</organism>
<reference evidence="2" key="1">
    <citation type="journal article" date="2019" name="Nat. Commun.">
        <title>Expansion of phycobilisome linker gene families in mesophilic red algae.</title>
        <authorList>
            <person name="Lee J."/>
            <person name="Kim D."/>
            <person name="Bhattacharya D."/>
            <person name="Yoon H.S."/>
        </authorList>
    </citation>
    <scope>NUCLEOTIDE SEQUENCE [LARGE SCALE GENOMIC DNA]</scope>
    <source>
        <strain evidence="2">CCMP 1328</strain>
    </source>
</reference>
<evidence type="ECO:0000313" key="2">
    <source>
        <dbReference type="Proteomes" id="UP000324585"/>
    </source>
</evidence>